<dbReference type="SUPFAM" id="SSF48264">
    <property type="entry name" value="Cytochrome P450"/>
    <property type="match status" value="1"/>
</dbReference>
<protein>
    <submittedName>
        <fullName evidence="3">Cytochrome P450</fullName>
    </submittedName>
</protein>
<evidence type="ECO:0000313" key="3">
    <source>
        <dbReference type="EMBL" id="GAA1392929.1"/>
    </source>
</evidence>
<dbReference type="PANTHER" id="PTHR46696">
    <property type="entry name" value="P450, PUTATIVE (EUROFUNG)-RELATED"/>
    <property type="match status" value="1"/>
</dbReference>
<proteinExistence type="inferred from homology"/>
<reference evidence="4" key="1">
    <citation type="journal article" date="2019" name="Int. J. Syst. Evol. Microbiol.">
        <title>The Global Catalogue of Microorganisms (GCM) 10K type strain sequencing project: providing services to taxonomists for standard genome sequencing and annotation.</title>
        <authorList>
            <consortium name="The Broad Institute Genomics Platform"/>
            <consortium name="The Broad Institute Genome Sequencing Center for Infectious Disease"/>
            <person name="Wu L."/>
            <person name="Ma J."/>
        </authorList>
    </citation>
    <scope>NUCLEOTIDE SEQUENCE [LARGE SCALE GENOMIC DNA]</scope>
    <source>
        <strain evidence="4">JCM 11896</strain>
    </source>
</reference>
<keyword evidence="2" id="KW-0503">Monooxygenase</keyword>
<sequence length="414" mass="44848">MTAPTGAPDLLAPDFTDDPYAGYARLREQAAAATVSLMGGPPMMLVTRYDEVRTVLTDPRFVTDPELAGAGVNARDALLRRAGVPDDLVGYLVRTILTADGDDHTRLRKLVSRAFTVRRVQALRPRVEEIVAGLLDDIAAAGADGTPVDLVEAFGYPLPITVICELVGVPEADRAQWHRWGRVLTSMDPERIPGVLRAAVEHVHELIAARRAEPADDLVSALIAAQEDDGDRLSDQEMVTMVFAIVMAGHETTAHLLSNGALALLTRPDQLALLRAEPDRWPAAVNELMRARGPVQFTQFRYPVTDVELGGVPIPAGTPVIAGLLPANHDPRAFDRPDEIDLRRDTGRGEGHLGFGQGAHYCLGAALARQEGDAGLRMLFDRFPRLRLAVPAQEITWVPQPGMSRVAQLPVLVS</sequence>
<keyword evidence="2" id="KW-0560">Oxidoreductase</keyword>
<keyword evidence="2" id="KW-0479">Metal-binding</keyword>
<dbReference type="InterPro" id="IPR001128">
    <property type="entry name" value="Cyt_P450"/>
</dbReference>
<dbReference type="PANTHER" id="PTHR46696:SF1">
    <property type="entry name" value="CYTOCHROME P450 YJIB-RELATED"/>
    <property type="match status" value="1"/>
</dbReference>
<dbReference type="InterPro" id="IPR002397">
    <property type="entry name" value="Cyt_P450_B"/>
</dbReference>
<dbReference type="Pfam" id="PF00067">
    <property type="entry name" value="p450"/>
    <property type="match status" value="1"/>
</dbReference>
<organism evidence="3 4">
    <name type="scientific">Pseudonocardia kongjuensis</name>
    <dbReference type="NCBI Taxonomy" id="102227"/>
    <lineage>
        <taxon>Bacteria</taxon>
        <taxon>Bacillati</taxon>
        <taxon>Actinomycetota</taxon>
        <taxon>Actinomycetes</taxon>
        <taxon>Pseudonocardiales</taxon>
        <taxon>Pseudonocardiaceae</taxon>
        <taxon>Pseudonocardia</taxon>
    </lineage>
</organism>
<dbReference type="Gene3D" id="1.10.630.10">
    <property type="entry name" value="Cytochrome P450"/>
    <property type="match status" value="1"/>
</dbReference>
<dbReference type="PRINTS" id="PR00385">
    <property type="entry name" value="P450"/>
</dbReference>
<evidence type="ECO:0000256" key="2">
    <source>
        <dbReference type="RuleBase" id="RU000461"/>
    </source>
</evidence>
<dbReference type="RefSeq" id="WP_344024474.1">
    <property type="nucleotide sequence ID" value="NZ_BAAAJK010000020.1"/>
</dbReference>
<keyword evidence="4" id="KW-1185">Reference proteome</keyword>
<keyword evidence="2" id="KW-0349">Heme</keyword>
<dbReference type="PRINTS" id="PR00359">
    <property type="entry name" value="BP450"/>
</dbReference>
<evidence type="ECO:0000256" key="1">
    <source>
        <dbReference type="ARBA" id="ARBA00010617"/>
    </source>
</evidence>
<evidence type="ECO:0000313" key="4">
    <source>
        <dbReference type="Proteomes" id="UP001501414"/>
    </source>
</evidence>
<dbReference type="InterPro" id="IPR017972">
    <property type="entry name" value="Cyt_P450_CS"/>
</dbReference>
<dbReference type="CDD" id="cd11029">
    <property type="entry name" value="CYP107-like"/>
    <property type="match status" value="1"/>
</dbReference>
<keyword evidence="2" id="KW-0408">Iron</keyword>
<comment type="similarity">
    <text evidence="1 2">Belongs to the cytochrome P450 family.</text>
</comment>
<dbReference type="InterPro" id="IPR036396">
    <property type="entry name" value="Cyt_P450_sf"/>
</dbReference>
<name>A0ABP4IKS6_9PSEU</name>
<accession>A0ABP4IKS6</accession>
<gene>
    <name evidence="3" type="ORF">GCM10009613_38800</name>
</gene>
<dbReference type="EMBL" id="BAAAJK010000020">
    <property type="protein sequence ID" value="GAA1392929.1"/>
    <property type="molecule type" value="Genomic_DNA"/>
</dbReference>
<dbReference type="PROSITE" id="PS00086">
    <property type="entry name" value="CYTOCHROME_P450"/>
    <property type="match status" value="1"/>
</dbReference>
<dbReference type="Proteomes" id="UP001501414">
    <property type="component" value="Unassembled WGS sequence"/>
</dbReference>
<comment type="caution">
    <text evidence="3">The sequence shown here is derived from an EMBL/GenBank/DDBJ whole genome shotgun (WGS) entry which is preliminary data.</text>
</comment>